<keyword evidence="2" id="KW-1185">Reference proteome</keyword>
<name>D3B673_HETP5</name>
<reference evidence="1 2" key="1">
    <citation type="journal article" date="2011" name="Genome Res.">
        <title>Phylogeny-wide analysis of social amoeba genomes highlights ancient origins for complex intercellular communication.</title>
        <authorList>
            <person name="Heidel A.J."/>
            <person name="Lawal H.M."/>
            <person name="Felder M."/>
            <person name="Schilde C."/>
            <person name="Helps N.R."/>
            <person name="Tunggal B."/>
            <person name="Rivero F."/>
            <person name="John U."/>
            <person name="Schleicher M."/>
            <person name="Eichinger L."/>
            <person name="Platzer M."/>
            <person name="Noegel A.A."/>
            <person name="Schaap P."/>
            <person name="Gloeckner G."/>
        </authorList>
    </citation>
    <scope>NUCLEOTIDE SEQUENCE [LARGE SCALE GENOMIC DNA]</scope>
    <source>
        <strain evidence="2">ATCC 26659 / Pp 5 / PN500</strain>
    </source>
</reference>
<gene>
    <name evidence="1" type="ORF">PPL_04164</name>
</gene>
<dbReference type="GeneID" id="31359651"/>
<dbReference type="InParanoid" id="D3B673"/>
<evidence type="ECO:0000313" key="2">
    <source>
        <dbReference type="Proteomes" id="UP000001396"/>
    </source>
</evidence>
<dbReference type="AlphaFoldDB" id="D3B673"/>
<dbReference type="RefSeq" id="XP_020435488.1">
    <property type="nucleotide sequence ID" value="XM_020575074.1"/>
</dbReference>
<dbReference type="Proteomes" id="UP000001396">
    <property type="component" value="Unassembled WGS sequence"/>
</dbReference>
<comment type="caution">
    <text evidence="1">The sequence shown here is derived from an EMBL/GenBank/DDBJ whole genome shotgun (WGS) entry which is preliminary data.</text>
</comment>
<accession>D3B673</accession>
<sequence>MGVDRSAILIYTLQTVKLFDDMIVTNEKWLELSTEFGKQYCTLFNNNITSYLDLFIAHFGDILKRFGGSLERLANFGIENRHKFIKLIFSCSNFHFATETFYKTLFLKCYRWSRPISRSQDKEKSDLFDDCTDTIPHENQSSSNQVLEIYTSDSNNSTSSFSKNSTNKRK</sequence>
<dbReference type="EMBL" id="ADBJ01000017">
    <property type="protein sequence ID" value="EFA83371.1"/>
    <property type="molecule type" value="Genomic_DNA"/>
</dbReference>
<protein>
    <submittedName>
        <fullName evidence="1">Uncharacterized protein</fullName>
    </submittedName>
</protein>
<organism evidence="1 2">
    <name type="scientific">Heterostelium pallidum (strain ATCC 26659 / Pp 5 / PN500)</name>
    <name type="common">Cellular slime mold</name>
    <name type="synonym">Polysphondylium pallidum</name>
    <dbReference type="NCBI Taxonomy" id="670386"/>
    <lineage>
        <taxon>Eukaryota</taxon>
        <taxon>Amoebozoa</taxon>
        <taxon>Evosea</taxon>
        <taxon>Eumycetozoa</taxon>
        <taxon>Dictyostelia</taxon>
        <taxon>Acytosteliales</taxon>
        <taxon>Acytosteliaceae</taxon>
        <taxon>Heterostelium</taxon>
    </lineage>
</organism>
<proteinExistence type="predicted"/>
<evidence type="ECO:0000313" key="1">
    <source>
        <dbReference type="EMBL" id="EFA83371.1"/>
    </source>
</evidence>